<feature type="transmembrane region" description="Helical" evidence="1">
    <location>
        <begin position="320"/>
        <end position="349"/>
    </location>
</feature>
<feature type="domain" description="DUF8173" evidence="3">
    <location>
        <begin position="211"/>
        <end position="358"/>
    </location>
</feature>
<gene>
    <name evidence="4" type="ORF">EDD52_101586</name>
</gene>
<dbReference type="Proteomes" id="UP000295696">
    <property type="component" value="Unassembled WGS sequence"/>
</dbReference>
<dbReference type="Pfam" id="PF26514">
    <property type="entry name" value="DUF8173"/>
    <property type="match status" value="1"/>
</dbReference>
<evidence type="ECO:0000256" key="1">
    <source>
        <dbReference type="SAM" id="Phobius"/>
    </source>
</evidence>
<feature type="transmembrane region" description="Helical" evidence="1">
    <location>
        <begin position="252"/>
        <end position="277"/>
    </location>
</feature>
<keyword evidence="1" id="KW-1133">Transmembrane helix</keyword>
<evidence type="ECO:0000313" key="4">
    <source>
        <dbReference type="EMBL" id="TCS67485.1"/>
    </source>
</evidence>
<keyword evidence="1" id="KW-0472">Membrane</keyword>
<reference evidence="4 5" key="1">
    <citation type="submission" date="2019-03" db="EMBL/GenBank/DDBJ databases">
        <title>Genomic Encyclopedia of Type Strains, Phase IV (KMG-IV): sequencing the most valuable type-strain genomes for metagenomic binning, comparative biology and taxonomic classification.</title>
        <authorList>
            <person name="Goeker M."/>
        </authorList>
    </citation>
    <scope>NUCLEOTIDE SEQUENCE [LARGE SCALE GENOMIC DNA]</scope>
    <source>
        <strain evidence="4 5">DSM 104836</strain>
    </source>
</reference>
<proteinExistence type="predicted"/>
<evidence type="ECO:0000256" key="2">
    <source>
        <dbReference type="SAM" id="SignalP"/>
    </source>
</evidence>
<feature type="chain" id="PRO_5020568659" description="DUF8173 domain-containing protein" evidence="2">
    <location>
        <begin position="20"/>
        <end position="372"/>
    </location>
</feature>
<evidence type="ECO:0000313" key="5">
    <source>
        <dbReference type="Proteomes" id="UP000295696"/>
    </source>
</evidence>
<protein>
    <recommendedName>
        <fullName evidence="3">DUF8173 domain-containing protein</fullName>
    </recommendedName>
</protein>
<comment type="caution">
    <text evidence="4">The sequence shown here is derived from an EMBL/GenBank/DDBJ whole genome shotgun (WGS) entry which is preliminary data.</text>
</comment>
<dbReference type="AlphaFoldDB" id="A0A4R3JQ10"/>
<feature type="signal peptide" evidence="2">
    <location>
        <begin position="1"/>
        <end position="19"/>
    </location>
</feature>
<feature type="transmembrane region" description="Helical" evidence="1">
    <location>
        <begin position="210"/>
        <end position="232"/>
    </location>
</feature>
<organism evidence="4 5">
    <name type="scientific">Primorskyibacter sedentarius</name>
    <dbReference type="NCBI Taxonomy" id="745311"/>
    <lineage>
        <taxon>Bacteria</taxon>
        <taxon>Pseudomonadati</taxon>
        <taxon>Pseudomonadota</taxon>
        <taxon>Alphaproteobacteria</taxon>
        <taxon>Rhodobacterales</taxon>
        <taxon>Roseobacteraceae</taxon>
        <taxon>Primorskyibacter</taxon>
    </lineage>
</organism>
<name>A0A4R3JQ10_9RHOB</name>
<dbReference type="OrthoDB" id="7846990at2"/>
<keyword evidence="5" id="KW-1185">Reference proteome</keyword>
<keyword evidence="2" id="KW-0732">Signal</keyword>
<evidence type="ECO:0000259" key="3">
    <source>
        <dbReference type="Pfam" id="PF26514"/>
    </source>
</evidence>
<sequence>MTRYLLILISALLAGPVLAEEGTAFFNLGGDVFRAGQAVSHEDSGADDLFMAGEKVTTRADVSGTAHLAGREVTLEGAVGGDAYLAGDNIHVTGSVAGDLTMIGRDLTAGDVSGDLRAAGQTVNLTGNIGGYAMIAGEHVTVNASVAGDVSLAAETVDWGEDTVIAGRLILYEEEPGEIDVPVSVASADRVERREIDDWDGPQAPGWGRAILWFITGVIVVAALAALIAALVPGRLAEMRKQLLARPFRTLWLGFLAQSTVIGAAVLFAMTIIGLLLSPAMVMLALIGGFAGYVVSAYSFGVGLLLAFGTKEPDSIGDRALAAAVGALAAGVIGLIPFLGWLFVLALVLAGVGAITERVIRPVFFAAGDLKE</sequence>
<feature type="transmembrane region" description="Helical" evidence="1">
    <location>
        <begin position="283"/>
        <end position="308"/>
    </location>
</feature>
<dbReference type="EMBL" id="SLZU01000001">
    <property type="protein sequence ID" value="TCS67485.1"/>
    <property type="molecule type" value="Genomic_DNA"/>
</dbReference>
<accession>A0A4R3JQ10</accession>
<dbReference type="InterPro" id="IPR058486">
    <property type="entry name" value="DUF8173"/>
</dbReference>
<dbReference type="RefSeq" id="WP_132241608.1">
    <property type="nucleotide sequence ID" value="NZ_SLZU01000001.1"/>
</dbReference>
<keyword evidence="1" id="KW-0812">Transmembrane</keyword>